<proteinExistence type="predicted"/>
<feature type="signal peptide" evidence="1">
    <location>
        <begin position="1"/>
        <end position="24"/>
    </location>
</feature>
<sequence>FQAFPLFITIICLISCVVSSPSSAANYSIGGGQVVGVSNISHLQSERLHEKSKNSLGSREH</sequence>
<dbReference type="Proteomes" id="UP000887564">
    <property type="component" value="Unplaced"/>
</dbReference>
<evidence type="ECO:0000256" key="1">
    <source>
        <dbReference type="SAM" id="SignalP"/>
    </source>
</evidence>
<protein>
    <submittedName>
        <fullName evidence="3">Uncharacterized protein</fullName>
    </submittedName>
</protein>
<evidence type="ECO:0000313" key="2">
    <source>
        <dbReference type="Proteomes" id="UP000887564"/>
    </source>
</evidence>
<reference evidence="3" key="1">
    <citation type="submission" date="2022-11" db="UniProtKB">
        <authorList>
            <consortium name="WormBaseParasite"/>
        </authorList>
    </citation>
    <scope>IDENTIFICATION</scope>
</reference>
<accession>A0A914RTY2</accession>
<feature type="chain" id="PRO_5037755431" evidence="1">
    <location>
        <begin position="25"/>
        <end position="61"/>
    </location>
</feature>
<organism evidence="2 3">
    <name type="scientific">Parascaris equorum</name>
    <name type="common">Equine roundworm</name>
    <dbReference type="NCBI Taxonomy" id="6256"/>
    <lineage>
        <taxon>Eukaryota</taxon>
        <taxon>Metazoa</taxon>
        <taxon>Ecdysozoa</taxon>
        <taxon>Nematoda</taxon>
        <taxon>Chromadorea</taxon>
        <taxon>Rhabditida</taxon>
        <taxon>Spirurina</taxon>
        <taxon>Ascaridomorpha</taxon>
        <taxon>Ascaridoidea</taxon>
        <taxon>Ascarididae</taxon>
        <taxon>Parascaris</taxon>
    </lineage>
</organism>
<dbReference type="WBParaSite" id="PEQ_0000830301-mRNA-1">
    <property type="protein sequence ID" value="PEQ_0000830301-mRNA-1"/>
    <property type="gene ID" value="PEQ_0000830301"/>
</dbReference>
<dbReference type="AlphaFoldDB" id="A0A914RTY2"/>
<name>A0A914RTY2_PAREQ</name>
<keyword evidence="1" id="KW-0732">Signal</keyword>
<evidence type="ECO:0000313" key="3">
    <source>
        <dbReference type="WBParaSite" id="PEQ_0000830301-mRNA-1"/>
    </source>
</evidence>
<keyword evidence="2" id="KW-1185">Reference proteome</keyword>